<keyword evidence="3" id="KW-1185">Reference proteome</keyword>
<reference evidence="2" key="1">
    <citation type="submission" date="2022-03" db="EMBL/GenBank/DDBJ databases">
        <authorList>
            <person name="Martin H S."/>
        </authorList>
    </citation>
    <scope>NUCLEOTIDE SEQUENCE [LARGE SCALE GENOMIC DNA]</scope>
</reference>
<sequence>MSLKLENSVASNAKEQTPAPTLQAEDIARDVLSQVGTLISARFEALEERLLPEKRLRPPLAADRYSVEPGPSSAPDPAPSSLGETWSTLVRRGNGKRKKNAPAL</sequence>
<feature type="compositionally biased region" description="Basic residues" evidence="1">
    <location>
        <begin position="93"/>
        <end position="104"/>
    </location>
</feature>
<proteinExistence type="predicted"/>
<dbReference type="EMBL" id="CAKOGK010000079">
    <property type="protein sequence ID" value="CAH2079558.1"/>
    <property type="molecule type" value="Genomic_DNA"/>
</dbReference>
<accession>A0ABN8JBD8</accession>
<feature type="region of interest" description="Disordered" evidence="1">
    <location>
        <begin position="51"/>
        <end position="104"/>
    </location>
</feature>
<dbReference type="Proteomes" id="UP000837857">
    <property type="component" value="Unassembled WGS sequence"/>
</dbReference>
<organism evidence="2 3">
    <name type="scientific">Iphiclides podalirius</name>
    <name type="common">scarce swallowtail</name>
    <dbReference type="NCBI Taxonomy" id="110791"/>
    <lineage>
        <taxon>Eukaryota</taxon>
        <taxon>Metazoa</taxon>
        <taxon>Ecdysozoa</taxon>
        <taxon>Arthropoda</taxon>
        <taxon>Hexapoda</taxon>
        <taxon>Insecta</taxon>
        <taxon>Pterygota</taxon>
        <taxon>Neoptera</taxon>
        <taxon>Endopterygota</taxon>
        <taxon>Lepidoptera</taxon>
        <taxon>Glossata</taxon>
        <taxon>Ditrysia</taxon>
        <taxon>Papilionoidea</taxon>
        <taxon>Papilionidae</taxon>
        <taxon>Papilioninae</taxon>
        <taxon>Iphiclides</taxon>
    </lineage>
</organism>
<feature type="compositionally biased region" description="Polar residues" evidence="1">
    <location>
        <begin position="8"/>
        <end position="20"/>
    </location>
</feature>
<feature type="non-terminal residue" evidence="2">
    <location>
        <position position="104"/>
    </location>
</feature>
<evidence type="ECO:0000313" key="3">
    <source>
        <dbReference type="Proteomes" id="UP000837857"/>
    </source>
</evidence>
<protein>
    <submittedName>
        <fullName evidence="2">Uncharacterized protein</fullName>
    </submittedName>
</protein>
<comment type="caution">
    <text evidence="2">The sequence shown here is derived from an EMBL/GenBank/DDBJ whole genome shotgun (WGS) entry which is preliminary data.</text>
</comment>
<evidence type="ECO:0000313" key="2">
    <source>
        <dbReference type="EMBL" id="CAH2079558.1"/>
    </source>
</evidence>
<feature type="region of interest" description="Disordered" evidence="1">
    <location>
        <begin position="1"/>
        <end position="22"/>
    </location>
</feature>
<evidence type="ECO:0000256" key="1">
    <source>
        <dbReference type="SAM" id="MobiDB-lite"/>
    </source>
</evidence>
<name>A0ABN8JBD8_9NEOP</name>
<gene>
    <name evidence="2" type="ORF">IPOD504_LOCUS17721</name>
</gene>